<dbReference type="InterPro" id="IPR036097">
    <property type="entry name" value="HisK_dim/P_sf"/>
</dbReference>
<accession>A0A0F9NV27</accession>
<evidence type="ECO:0000256" key="1">
    <source>
        <dbReference type="ARBA" id="ARBA00022553"/>
    </source>
</evidence>
<feature type="domain" description="Response regulatory" evidence="2">
    <location>
        <begin position="153"/>
        <end position="268"/>
    </location>
</feature>
<protein>
    <recommendedName>
        <fullName evidence="2">Response regulatory domain-containing protein</fullName>
    </recommendedName>
</protein>
<gene>
    <name evidence="3" type="ORF">LCGC14_0922790</name>
</gene>
<name>A0A0F9NV27_9ZZZZ</name>
<dbReference type="InterPro" id="IPR050595">
    <property type="entry name" value="Bact_response_regulator"/>
</dbReference>
<dbReference type="Pfam" id="PF00072">
    <property type="entry name" value="Response_reg"/>
    <property type="match status" value="1"/>
</dbReference>
<dbReference type="Gene3D" id="3.40.50.2300">
    <property type="match status" value="1"/>
</dbReference>
<keyword evidence="1" id="KW-0597">Phosphoprotein</keyword>
<dbReference type="SMART" id="SM00448">
    <property type="entry name" value="REC"/>
    <property type="match status" value="1"/>
</dbReference>
<dbReference type="PANTHER" id="PTHR44591">
    <property type="entry name" value="STRESS RESPONSE REGULATOR PROTEIN 1"/>
    <property type="match status" value="1"/>
</dbReference>
<dbReference type="GO" id="GO:0000155">
    <property type="term" value="F:phosphorelay sensor kinase activity"/>
    <property type="evidence" value="ECO:0007669"/>
    <property type="project" value="InterPro"/>
</dbReference>
<organism evidence="3">
    <name type="scientific">marine sediment metagenome</name>
    <dbReference type="NCBI Taxonomy" id="412755"/>
    <lineage>
        <taxon>unclassified sequences</taxon>
        <taxon>metagenomes</taxon>
        <taxon>ecological metagenomes</taxon>
    </lineage>
</organism>
<dbReference type="InterPro" id="IPR001789">
    <property type="entry name" value="Sig_transdc_resp-reg_receiver"/>
</dbReference>
<reference evidence="3" key="1">
    <citation type="journal article" date="2015" name="Nature">
        <title>Complex archaea that bridge the gap between prokaryotes and eukaryotes.</title>
        <authorList>
            <person name="Spang A."/>
            <person name="Saw J.H."/>
            <person name="Jorgensen S.L."/>
            <person name="Zaremba-Niedzwiedzka K."/>
            <person name="Martijn J."/>
            <person name="Lind A.E."/>
            <person name="van Eijk R."/>
            <person name="Schleper C."/>
            <person name="Guy L."/>
            <person name="Ettema T.J."/>
        </authorList>
    </citation>
    <scope>NUCLEOTIDE SEQUENCE</scope>
</reference>
<dbReference type="SUPFAM" id="SSF52172">
    <property type="entry name" value="CheY-like"/>
    <property type="match status" value="1"/>
</dbReference>
<dbReference type="EMBL" id="LAZR01003126">
    <property type="protein sequence ID" value="KKN21699.1"/>
    <property type="molecule type" value="Genomic_DNA"/>
</dbReference>
<comment type="caution">
    <text evidence="3">The sequence shown here is derived from an EMBL/GenBank/DDBJ whole genome shotgun (WGS) entry which is preliminary data.</text>
</comment>
<proteinExistence type="predicted"/>
<dbReference type="SUPFAM" id="SSF47384">
    <property type="entry name" value="Homodimeric domain of signal transducing histidine kinase"/>
    <property type="match status" value="1"/>
</dbReference>
<evidence type="ECO:0000313" key="3">
    <source>
        <dbReference type="EMBL" id="KKN21699.1"/>
    </source>
</evidence>
<dbReference type="PROSITE" id="PS50110">
    <property type="entry name" value="RESPONSE_REGULATORY"/>
    <property type="match status" value="1"/>
</dbReference>
<evidence type="ECO:0000259" key="2">
    <source>
        <dbReference type="PROSITE" id="PS50110"/>
    </source>
</evidence>
<dbReference type="AlphaFoldDB" id="A0A0F9NV27"/>
<dbReference type="PANTHER" id="PTHR44591:SF3">
    <property type="entry name" value="RESPONSE REGULATORY DOMAIN-CONTAINING PROTEIN"/>
    <property type="match status" value="1"/>
</dbReference>
<dbReference type="InterPro" id="IPR011006">
    <property type="entry name" value="CheY-like_superfamily"/>
</dbReference>
<sequence length="268" mass="31363">MKKYEKETGKKAIWHGNITKSFEKWQMGEKIYRDDKIRISMLLPEKNKNEWQKVATENNLSSISRLIRDSVKLYMNIKSKKFDFEDISKITHYLKEPLTSINGFSEMLIEDHKEELSCEAWLKVRNILNQSLVLGKRIDSLTLDKIINNEYCDVLIIDDDFNAITLLSDFFKKNGYKCEEVMNGKNTLEFLKTSKPKLILLDIILPDISGYEICKTIKSNKKLKDIPVYYITAVNQAEVKKKTKETGAQGYFLKPFNFNEFKVLFDLI</sequence>